<accession>A0A482WMV5</accession>
<feature type="transmembrane region" description="Helical" evidence="6">
    <location>
        <begin position="261"/>
        <end position="281"/>
    </location>
</feature>
<protein>
    <recommendedName>
        <fullName evidence="6">Gustatory receptor</fullName>
    </recommendedName>
</protein>
<evidence type="ECO:0000256" key="2">
    <source>
        <dbReference type="ARBA" id="ARBA00022475"/>
    </source>
</evidence>
<name>A0A482WMV5_LAOST</name>
<keyword evidence="4 6" id="KW-1133">Transmembrane helix</keyword>
<dbReference type="Proteomes" id="UP000291343">
    <property type="component" value="Unassembled WGS sequence"/>
</dbReference>
<comment type="caution">
    <text evidence="6">Lacks conserved residue(s) required for the propagation of feature annotation.</text>
</comment>
<keyword evidence="6" id="KW-0675">Receptor</keyword>
<dbReference type="OrthoDB" id="6625921at2759"/>
<evidence type="ECO:0000256" key="3">
    <source>
        <dbReference type="ARBA" id="ARBA00022692"/>
    </source>
</evidence>
<keyword evidence="2 6" id="KW-1003">Cell membrane</keyword>
<organism evidence="7 8">
    <name type="scientific">Laodelphax striatellus</name>
    <name type="common">Small brown planthopper</name>
    <name type="synonym">Delphax striatella</name>
    <dbReference type="NCBI Taxonomy" id="195883"/>
    <lineage>
        <taxon>Eukaryota</taxon>
        <taxon>Metazoa</taxon>
        <taxon>Ecdysozoa</taxon>
        <taxon>Arthropoda</taxon>
        <taxon>Hexapoda</taxon>
        <taxon>Insecta</taxon>
        <taxon>Pterygota</taxon>
        <taxon>Neoptera</taxon>
        <taxon>Paraneoptera</taxon>
        <taxon>Hemiptera</taxon>
        <taxon>Auchenorrhyncha</taxon>
        <taxon>Fulgoroidea</taxon>
        <taxon>Delphacidae</taxon>
        <taxon>Criomorphinae</taxon>
        <taxon>Laodelphax</taxon>
    </lineage>
</organism>
<proteinExistence type="inferred from homology"/>
<keyword evidence="3 6" id="KW-0812">Transmembrane</keyword>
<feature type="transmembrane region" description="Helical" evidence="6">
    <location>
        <begin position="20"/>
        <end position="39"/>
    </location>
</feature>
<keyword evidence="6" id="KW-0807">Transducer</keyword>
<dbReference type="GO" id="GO:0005886">
    <property type="term" value="C:plasma membrane"/>
    <property type="evidence" value="ECO:0007669"/>
    <property type="project" value="UniProtKB-SubCell"/>
</dbReference>
<gene>
    <name evidence="7" type="ORF">LSTR_LSTR007850</name>
</gene>
<evidence type="ECO:0000256" key="5">
    <source>
        <dbReference type="ARBA" id="ARBA00023136"/>
    </source>
</evidence>
<evidence type="ECO:0000256" key="4">
    <source>
        <dbReference type="ARBA" id="ARBA00022989"/>
    </source>
</evidence>
<dbReference type="InterPro" id="IPR013604">
    <property type="entry name" value="7TM_chemorcpt"/>
</dbReference>
<evidence type="ECO:0000313" key="7">
    <source>
        <dbReference type="EMBL" id="RZF34798.1"/>
    </source>
</evidence>
<feature type="transmembrane region" description="Helical" evidence="6">
    <location>
        <begin position="293"/>
        <end position="312"/>
    </location>
</feature>
<dbReference type="InParanoid" id="A0A482WMV5"/>
<comment type="caution">
    <text evidence="7">The sequence shown here is derived from an EMBL/GenBank/DDBJ whole genome shotgun (WGS) entry which is preliminary data.</text>
</comment>
<sequence length="580" mass="67589">MTALSEIRLSSKKGSPSDDFSSRFSYFISPVFYSVIYLMRLYTELMWYMFCNALRNSAVQLADDYKNDLYRDRSLDRTHYEYLWTKLAKLQSRLTSTLSQIYGYQLAINFLHLLFHGFFFLELIYSNMTIETWVRVLQDPNEWSHFTDILFGLHGQTTICLVYLWLGSTTAGSAQKALVDSTKQKLLGILSDNALSDIELHEQASIQNNIVITLKACLVQRALYYWKARDIYDYINDWKTFEIEYKSSTGKQLNAVSFKKTLTISILSTLAIIYVAIMSLLGERHSNGPPLNVMLVFLTTVFYSVIYLMRLYTELMWYMFSNALRNAALQLAGDYKNDLCQERGLDRTNYEYLWTKLAKLQSRLPLTFSKIYGYQLAINFLQLLFHGFVFFEFIFRYMTIEILVRVLKDPEERFQFIYIMLGLYGQTTICFVYLWLGSVTAGAAQKALVDNTKKTLLGILSDKAESSIALHKQAREFLQKVTATNTQIIFSGYGRIDRNFFCTILITWINYMIILLQFKISFYEEDKDETIKGTSRNKRSISNVEFENYDSFFGFDNININMSAPLPFVLDWHPSSTIYT</sequence>
<feature type="transmembrane region" description="Helical" evidence="6">
    <location>
        <begin position="371"/>
        <end position="395"/>
    </location>
</feature>
<feature type="transmembrane region" description="Helical" evidence="6">
    <location>
        <begin position="415"/>
        <end position="436"/>
    </location>
</feature>
<dbReference type="Pfam" id="PF08395">
    <property type="entry name" value="7tm_7"/>
    <property type="match status" value="1"/>
</dbReference>
<reference evidence="7 8" key="1">
    <citation type="journal article" date="2017" name="Gigascience">
        <title>Genome sequence of the small brown planthopper, Laodelphax striatellus.</title>
        <authorList>
            <person name="Zhu J."/>
            <person name="Jiang F."/>
            <person name="Wang X."/>
            <person name="Yang P."/>
            <person name="Bao Y."/>
            <person name="Zhao W."/>
            <person name="Wang W."/>
            <person name="Lu H."/>
            <person name="Wang Q."/>
            <person name="Cui N."/>
            <person name="Li J."/>
            <person name="Chen X."/>
            <person name="Luo L."/>
            <person name="Yu J."/>
            <person name="Kang L."/>
            <person name="Cui F."/>
        </authorList>
    </citation>
    <scope>NUCLEOTIDE SEQUENCE [LARGE SCALE GENOMIC DNA]</scope>
    <source>
        <strain evidence="7">Lst14</strain>
    </source>
</reference>
<feature type="transmembrane region" description="Helical" evidence="6">
    <location>
        <begin position="101"/>
        <end position="125"/>
    </location>
</feature>
<comment type="function">
    <text evidence="6">Gustatory receptor which mediates acceptance or avoidance behavior, depending on its substrates.</text>
</comment>
<dbReference type="EMBL" id="QKKF02030383">
    <property type="protein sequence ID" value="RZF34798.1"/>
    <property type="molecule type" value="Genomic_DNA"/>
</dbReference>
<dbReference type="FunCoup" id="A0A482WMV5">
    <property type="interactions" value="12"/>
</dbReference>
<evidence type="ECO:0000256" key="1">
    <source>
        <dbReference type="ARBA" id="ARBA00004651"/>
    </source>
</evidence>
<dbReference type="GO" id="GO:0050909">
    <property type="term" value="P:sensory perception of taste"/>
    <property type="evidence" value="ECO:0007669"/>
    <property type="project" value="InterPro"/>
</dbReference>
<feature type="transmembrane region" description="Helical" evidence="6">
    <location>
        <begin position="145"/>
        <end position="166"/>
    </location>
</feature>
<evidence type="ECO:0000256" key="6">
    <source>
        <dbReference type="RuleBase" id="RU363108"/>
    </source>
</evidence>
<dbReference type="AlphaFoldDB" id="A0A482WMV5"/>
<dbReference type="GO" id="GO:0007165">
    <property type="term" value="P:signal transduction"/>
    <property type="evidence" value="ECO:0007669"/>
    <property type="project" value="UniProtKB-KW"/>
</dbReference>
<feature type="transmembrane region" description="Helical" evidence="6">
    <location>
        <begin position="500"/>
        <end position="518"/>
    </location>
</feature>
<keyword evidence="8" id="KW-1185">Reference proteome</keyword>
<comment type="subcellular location">
    <subcellularLocation>
        <location evidence="1 6">Cell membrane</location>
        <topology evidence="1 6">Multi-pass membrane protein</topology>
    </subcellularLocation>
</comment>
<keyword evidence="5 6" id="KW-0472">Membrane</keyword>
<comment type="similarity">
    <text evidence="6">Belongs to the insect chemoreceptor superfamily. Gustatory receptor (GR) family.</text>
</comment>
<evidence type="ECO:0000313" key="8">
    <source>
        <dbReference type="Proteomes" id="UP000291343"/>
    </source>
</evidence>